<feature type="region of interest" description="Disordered" evidence="1">
    <location>
        <begin position="279"/>
        <end position="301"/>
    </location>
</feature>
<evidence type="ECO:0000256" key="1">
    <source>
        <dbReference type="SAM" id="MobiDB-lite"/>
    </source>
</evidence>
<organism evidence="2 3">
    <name type="scientific">Phenylobacterium parvum</name>
    <dbReference type="NCBI Taxonomy" id="2201350"/>
    <lineage>
        <taxon>Bacteria</taxon>
        <taxon>Pseudomonadati</taxon>
        <taxon>Pseudomonadota</taxon>
        <taxon>Alphaproteobacteria</taxon>
        <taxon>Caulobacterales</taxon>
        <taxon>Caulobacteraceae</taxon>
        <taxon>Phenylobacterium</taxon>
    </lineage>
</organism>
<accession>A0A2Z3I0P1</accession>
<dbReference type="KEGG" id="phb:HYN04_05850"/>
<sequence>MAASAPAKPALDLGQWSNITEGIGYSLKFQGDRAVLVECETGGYCSAYRVENVKWDGPAVEMDIRFPNGDQRWSARVQDDGGLKIWGGIWRPQDLLRCDAPTGRDDFPPYQCPADVPPPAERGTELKGRFPAGPGAPGWTGITEWPVGVAKVLWGSESNGADPCRPVLEPPADAPDGWTRFWTWRVYNPEELTETAILYRVVKLGGRTNTDLSVVRRRQLSAWAAGSPGLKGVFMAFYPTAPGGIQSYFRIHGLEPGAAGKRPVLRSYSQVGRGGEAIDPGESLRRYQSGSPMEVGEHRDIGARRTDDVEVACEPIDLGVFVNQTYRLRDVADGRVERGLLTYLVADLTDSHPN</sequence>
<keyword evidence="3" id="KW-1185">Reference proteome</keyword>
<reference evidence="3" key="1">
    <citation type="submission" date="2018-05" db="EMBL/GenBank/DDBJ databases">
        <title>Genome sequencing of Phenylobacterium sp. HYN0004.</title>
        <authorList>
            <person name="Yi H."/>
            <person name="Baek C."/>
        </authorList>
    </citation>
    <scope>NUCLEOTIDE SEQUENCE [LARGE SCALE GENOMIC DNA]</scope>
    <source>
        <strain evidence="3">HYN0004</strain>
    </source>
</reference>
<protein>
    <submittedName>
        <fullName evidence="2">Uncharacterized protein</fullName>
    </submittedName>
</protein>
<evidence type="ECO:0000313" key="2">
    <source>
        <dbReference type="EMBL" id="AWM77328.1"/>
    </source>
</evidence>
<gene>
    <name evidence="2" type="ORF">HYN04_05850</name>
</gene>
<evidence type="ECO:0000313" key="3">
    <source>
        <dbReference type="Proteomes" id="UP000247763"/>
    </source>
</evidence>
<dbReference type="AlphaFoldDB" id="A0A2Z3I0P1"/>
<dbReference type="Proteomes" id="UP000247763">
    <property type="component" value="Chromosome"/>
</dbReference>
<name>A0A2Z3I0P1_9CAUL</name>
<dbReference type="EMBL" id="CP029479">
    <property type="protein sequence ID" value="AWM77328.1"/>
    <property type="molecule type" value="Genomic_DNA"/>
</dbReference>
<proteinExistence type="predicted"/>